<dbReference type="Gene3D" id="2.60.40.10">
    <property type="entry name" value="Immunoglobulins"/>
    <property type="match status" value="3"/>
</dbReference>
<dbReference type="SMART" id="SM00408">
    <property type="entry name" value="IGc2"/>
    <property type="match status" value="2"/>
</dbReference>
<evidence type="ECO:0000313" key="5">
    <source>
        <dbReference type="EMBL" id="MBN3292388.1"/>
    </source>
</evidence>
<feature type="domain" description="Ig-like" evidence="4">
    <location>
        <begin position="217"/>
        <end position="310"/>
    </location>
</feature>
<keyword evidence="6" id="KW-1185">Reference proteome</keyword>
<dbReference type="PANTHER" id="PTHR11481">
    <property type="entry name" value="IMMUNOGLOBULIN FC RECEPTOR"/>
    <property type="match status" value="1"/>
</dbReference>
<evidence type="ECO:0000259" key="4">
    <source>
        <dbReference type="PROSITE" id="PS50835"/>
    </source>
</evidence>
<feature type="non-terminal residue" evidence="5">
    <location>
        <position position="411"/>
    </location>
</feature>
<dbReference type="PROSITE" id="PS50835">
    <property type="entry name" value="IG_LIKE"/>
    <property type="match status" value="3"/>
</dbReference>
<dbReference type="InterPro" id="IPR013783">
    <property type="entry name" value="Ig-like_fold"/>
</dbReference>
<evidence type="ECO:0000313" key="6">
    <source>
        <dbReference type="Proteomes" id="UP001166052"/>
    </source>
</evidence>
<dbReference type="InterPro" id="IPR050488">
    <property type="entry name" value="Ig_Fc_receptor"/>
</dbReference>
<reference evidence="5" key="1">
    <citation type="journal article" date="2021" name="Cell">
        <title>Tracing the genetic footprints of vertebrate landing in non-teleost ray-finned fishes.</title>
        <authorList>
            <person name="Bi X."/>
            <person name="Wang K."/>
            <person name="Yang L."/>
            <person name="Pan H."/>
            <person name="Jiang H."/>
            <person name="Wei Q."/>
            <person name="Fang M."/>
            <person name="Yu H."/>
            <person name="Zhu C."/>
            <person name="Cai Y."/>
            <person name="He Y."/>
            <person name="Gan X."/>
            <person name="Zeng H."/>
            <person name="Yu D."/>
            <person name="Zhu Y."/>
            <person name="Jiang H."/>
            <person name="Qiu Q."/>
            <person name="Yang H."/>
            <person name="Zhang Y.E."/>
            <person name="Wang W."/>
            <person name="Zhu M."/>
            <person name="He S."/>
            <person name="Zhang G."/>
        </authorList>
    </citation>
    <scope>NUCLEOTIDE SEQUENCE</scope>
    <source>
        <strain evidence="5">Bchr_001</strain>
    </source>
</reference>
<feature type="domain" description="Ig-like" evidence="4">
    <location>
        <begin position="41"/>
        <end position="125"/>
    </location>
</feature>
<dbReference type="InterPro" id="IPR036179">
    <property type="entry name" value="Ig-like_dom_sf"/>
</dbReference>
<name>A0ABS2Z172_POLSE</name>
<keyword evidence="2" id="KW-1015">Disulfide bond</keyword>
<keyword evidence="3" id="KW-1133">Transmembrane helix</keyword>
<protein>
    <submittedName>
        <fullName evidence="5">FCRLA protein</fullName>
    </submittedName>
</protein>
<sequence length="411" mass="46799">MWKFTNLIANTISPVQHRYIDNTNSIIQSSDQWALHSLRTARLEVISRGPDGQIFEGDKVSLTCQVNGHLVEWTFELWKIREENPNETRKENTFTFSPVTLSHRGRYSCRAKKGDLHSEFSASVQLNVLELFSKPTLTVQPNASVWEMDSVDMSCQSESKVTGTRLTYRFYRENMTVIQGKLENVFRITFAVKNNSGSYWCEVGSEEEKTEKKRSDPVQVTVRAMNVTLEPSPSRSVKEGDPLNLTCIWGGKQSFPSKLTFSFLQNNVTVEHNRESPVLSITWVEKRHGGSYMCATELPRGRKTYSKTIEIEVLKGFPLTTVLVSVGLALFLLLLLLLLFVCGRTRGSTFTEGKKARRKEKKMDVITPNRGAVQIEPLNKEGIMGCSERKHNRQLLLCSQLNQVEQKLLLR</sequence>
<evidence type="ECO:0000256" key="1">
    <source>
        <dbReference type="ARBA" id="ARBA00022729"/>
    </source>
</evidence>
<keyword evidence="3" id="KW-0472">Membrane</keyword>
<dbReference type="InterPro" id="IPR003599">
    <property type="entry name" value="Ig_sub"/>
</dbReference>
<gene>
    <name evidence="5" type="primary">Fcrla_1</name>
    <name evidence="5" type="ORF">GTO92_0013912</name>
</gene>
<feature type="transmembrane region" description="Helical" evidence="3">
    <location>
        <begin position="317"/>
        <end position="341"/>
    </location>
</feature>
<dbReference type="SMART" id="SM00409">
    <property type="entry name" value="IG"/>
    <property type="match status" value="3"/>
</dbReference>
<accession>A0ABS2Z172</accession>
<dbReference type="SUPFAM" id="SSF48726">
    <property type="entry name" value="Immunoglobulin"/>
    <property type="match status" value="3"/>
</dbReference>
<proteinExistence type="predicted"/>
<evidence type="ECO:0000256" key="2">
    <source>
        <dbReference type="ARBA" id="ARBA00023157"/>
    </source>
</evidence>
<dbReference type="PANTHER" id="PTHR11481:SF60">
    <property type="entry name" value="IG-LIKE DOMAIN-CONTAINING PROTEIN"/>
    <property type="match status" value="1"/>
</dbReference>
<keyword evidence="1" id="KW-0732">Signal</keyword>
<keyword evidence="3" id="KW-0812">Transmembrane</keyword>
<dbReference type="InterPro" id="IPR003598">
    <property type="entry name" value="Ig_sub2"/>
</dbReference>
<organism evidence="5 6">
    <name type="scientific">Polypterus senegalus</name>
    <name type="common">Senegal bichir</name>
    <dbReference type="NCBI Taxonomy" id="55291"/>
    <lineage>
        <taxon>Eukaryota</taxon>
        <taxon>Metazoa</taxon>
        <taxon>Chordata</taxon>
        <taxon>Craniata</taxon>
        <taxon>Vertebrata</taxon>
        <taxon>Euteleostomi</taxon>
        <taxon>Actinopterygii</taxon>
        <taxon>Polypteriformes</taxon>
        <taxon>Polypteridae</taxon>
        <taxon>Polypterus</taxon>
    </lineage>
</organism>
<dbReference type="InterPro" id="IPR007110">
    <property type="entry name" value="Ig-like_dom"/>
</dbReference>
<feature type="non-terminal residue" evidence="5">
    <location>
        <position position="1"/>
    </location>
</feature>
<comment type="caution">
    <text evidence="5">The sequence shown here is derived from an EMBL/GenBank/DDBJ whole genome shotgun (WGS) entry which is preliminary data.</text>
</comment>
<feature type="domain" description="Ig-like" evidence="4">
    <location>
        <begin position="135"/>
        <end position="215"/>
    </location>
</feature>
<dbReference type="EMBL" id="JAAWVN010016119">
    <property type="protein sequence ID" value="MBN3292388.1"/>
    <property type="molecule type" value="Genomic_DNA"/>
</dbReference>
<dbReference type="Pfam" id="PF13895">
    <property type="entry name" value="Ig_2"/>
    <property type="match status" value="3"/>
</dbReference>
<dbReference type="Proteomes" id="UP001166052">
    <property type="component" value="Unassembled WGS sequence"/>
</dbReference>
<evidence type="ECO:0000256" key="3">
    <source>
        <dbReference type="SAM" id="Phobius"/>
    </source>
</evidence>